<evidence type="ECO:0000256" key="2">
    <source>
        <dbReference type="ARBA" id="ARBA00022553"/>
    </source>
</evidence>
<evidence type="ECO:0000313" key="10">
    <source>
        <dbReference type="EMBL" id="GBE82226.1"/>
    </source>
</evidence>
<proteinExistence type="predicted"/>
<evidence type="ECO:0000313" key="11">
    <source>
        <dbReference type="Proteomes" id="UP000287166"/>
    </source>
</evidence>
<keyword evidence="6" id="KW-0539">Nucleus</keyword>
<organism evidence="10 11">
    <name type="scientific">Sparassis crispa</name>
    <dbReference type="NCBI Taxonomy" id="139825"/>
    <lineage>
        <taxon>Eukaryota</taxon>
        <taxon>Fungi</taxon>
        <taxon>Dikarya</taxon>
        <taxon>Basidiomycota</taxon>
        <taxon>Agaricomycotina</taxon>
        <taxon>Agaricomycetes</taxon>
        <taxon>Polyporales</taxon>
        <taxon>Sparassidaceae</taxon>
        <taxon>Sparassis</taxon>
    </lineage>
</organism>
<dbReference type="GO" id="GO:0005783">
    <property type="term" value="C:endoplasmic reticulum"/>
    <property type="evidence" value="ECO:0007669"/>
    <property type="project" value="TreeGrafter"/>
</dbReference>
<dbReference type="EMBL" id="BFAD01000004">
    <property type="protein sequence ID" value="GBE82226.1"/>
    <property type="molecule type" value="Genomic_DNA"/>
</dbReference>
<comment type="caution">
    <text evidence="10">The sequence shown here is derived from an EMBL/GenBank/DDBJ whole genome shotgun (WGS) entry which is preliminary data.</text>
</comment>
<feature type="compositionally biased region" description="Low complexity" evidence="7">
    <location>
        <begin position="233"/>
        <end position="242"/>
    </location>
</feature>
<sequence>MSRLTAAQIVARGDYLEPDFDPSTLTVPQLLGVFGFHNVVYPSPYTKPKLVQLFNEEIKAKSKKLKKDRLKRENSQASDDGIKDGITGRPLNEGKVPLRRSSRRPSRAPSEEQPQEPEPAPPKRRRSTAEPTIGGPSKRRTTKPVQPTVNEESEPEEEVMVRKVGRNKKSTTDAGSRARRVSQAFPEDSGWEDHNIFQSGAESSSPARPSPVRPRTRRTSVAPHPLKSRKSMSAPPQYLSSPPSSPSKDKGKGRAPGVKPPESSFEPQLPPGLQRETRASMERGQKSKLVPEASASRRVMSPTDHLKQQEETEEDEQIQALQEAIAENTEAEAIMESEGEAEEDQVTAVSRCISQGGDTTRRASRSGSASAPIFLRIVLALFALLGSGAVLQYKQQSAQIGFCDTGKATNAHLESLRAHWAAVESCNNENRTTLYVTPEANDTASVRSPIPTHSPERGVHHDSAAESSVVLAEACPPLPLSPLPYPDTCTPCPLHATCTPSTMTCDTGYIVRPHPLLYFLPVPGTSASLSKSPTTFTRPGHSLSPSTDVPHLVYSALSLVLDGMPGMGPIALSPHCEEDPRRKRHIGVLGKAVEAMLAAERGRRLCEGTGVGLPEGDEATEAKRWGVQLEKLKEDLRRKTAPNLLGTLDDTFNEAIQQLIQWGGVFMGEDAEGRRYLAHRTPVMSWDCALRVQARESWAEWNKSIITGALLIVSVFAFRRRQAQKHIEDERVASLVQIALDLLRNQEMAHHTDPVTAPQPYLSSLQLRDLILQDEHSVRARRRLWERVERVVEGNANVRTNLEEVAGGDELRVWRWVGSAGKTLSPA</sequence>
<reference evidence="10 11" key="1">
    <citation type="journal article" date="2018" name="Sci. Rep.">
        <title>Genome sequence of the cauliflower mushroom Sparassis crispa (Hanabiratake) and its association with beneficial usage.</title>
        <authorList>
            <person name="Kiyama R."/>
            <person name="Furutani Y."/>
            <person name="Kawaguchi K."/>
            <person name="Nakanishi T."/>
        </authorList>
    </citation>
    <scope>NUCLEOTIDE SEQUENCE [LARGE SCALE GENOMIC DNA]</scope>
</reference>
<dbReference type="GeneID" id="38779143"/>
<evidence type="ECO:0000256" key="1">
    <source>
        <dbReference type="ARBA" id="ARBA00004540"/>
    </source>
</evidence>
<evidence type="ECO:0000256" key="5">
    <source>
        <dbReference type="ARBA" id="ARBA00023136"/>
    </source>
</evidence>
<dbReference type="PANTHER" id="PTHR47808:SF2">
    <property type="entry name" value="LEM DOMAIN-CONTAINING PROTEIN 2"/>
    <property type="match status" value="1"/>
</dbReference>
<dbReference type="InParanoid" id="A0A401GJ68"/>
<keyword evidence="2" id="KW-0597">Phosphoprotein</keyword>
<dbReference type="InterPro" id="IPR025856">
    <property type="entry name" value="HeH/LEM_domain"/>
</dbReference>
<dbReference type="InterPro" id="IPR044780">
    <property type="entry name" value="Heh2/Src1"/>
</dbReference>
<evidence type="ECO:0000256" key="7">
    <source>
        <dbReference type="SAM" id="MobiDB-lite"/>
    </source>
</evidence>
<dbReference type="AlphaFoldDB" id="A0A401GJ68"/>
<gene>
    <name evidence="10" type="ORF">SCP_0406090</name>
</gene>
<accession>A0A401GJ68</accession>
<feature type="domain" description="HeH/LEM" evidence="9">
    <location>
        <begin position="22"/>
        <end position="56"/>
    </location>
</feature>
<comment type="subcellular location">
    <subcellularLocation>
        <location evidence="1">Nucleus inner membrane</location>
    </subcellularLocation>
</comment>
<dbReference type="Pfam" id="PF12949">
    <property type="entry name" value="HeH"/>
    <property type="match status" value="1"/>
</dbReference>
<dbReference type="Proteomes" id="UP000287166">
    <property type="component" value="Unassembled WGS sequence"/>
</dbReference>
<evidence type="ECO:0000256" key="4">
    <source>
        <dbReference type="ARBA" id="ARBA00022989"/>
    </source>
</evidence>
<dbReference type="STRING" id="139825.A0A401GJ68"/>
<name>A0A401GJ68_9APHY</name>
<keyword evidence="5" id="KW-0472">Membrane</keyword>
<dbReference type="InterPro" id="IPR018996">
    <property type="entry name" value="Man1/Src1-like_C"/>
</dbReference>
<dbReference type="RefSeq" id="XP_027613139.1">
    <property type="nucleotide sequence ID" value="XM_027757338.1"/>
</dbReference>
<dbReference type="GO" id="GO:0034399">
    <property type="term" value="C:nuclear periphery"/>
    <property type="evidence" value="ECO:0007669"/>
    <property type="project" value="TreeGrafter"/>
</dbReference>
<dbReference type="InterPro" id="IPR041885">
    <property type="entry name" value="MAN1_winged_helix_dom"/>
</dbReference>
<dbReference type="GO" id="GO:0005637">
    <property type="term" value="C:nuclear inner membrane"/>
    <property type="evidence" value="ECO:0007669"/>
    <property type="project" value="UniProtKB-SubCell"/>
</dbReference>
<dbReference type="GO" id="GO:0071763">
    <property type="term" value="P:nuclear membrane organization"/>
    <property type="evidence" value="ECO:0007669"/>
    <property type="project" value="TreeGrafter"/>
</dbReference>
<keyword evidence="3" id="KW-0812">Transmembrane</keyword>
<evidence type="ECO:0000259" key="8">
    <source>
        <dbReference type="Pfam" id="PF09402"/>
    </source>
</evidence>
<feature type="compositionally biased region" description="Basic residues" evidence="7">
    <location>
        <begin position="97"/>
        <end position="106"/>
    </location>
</feature>
<feature type="domain" description="Man1/Src1-like C-terminal" evidence="8">
    <location>
        <begin position="382"/>
        <end position="819"/>
    </location>
</feature>
<evidence type="ECO:0008006" key="12">
    <source>
        <dbReference type="Google" id="ProtNLM"/>
    </source>
</evidence>
<evidence type="ECO:0000256" key="6">
    <source>
        <dbReference type="ARBA" id="ARBA00023242"/>
    </source>
</evidence>
<dbReference type="CDD" id="cd12935">
    <property type="entry name" value="LEM_like"/>
    <property type="match status" value="1"/>
</dbReference>
<protein>
    <recommendedName>
        <fullName evidence="12">Man1/Src1 C-terminal domain-containing protein</fullName>
    </recommendedName>
</protein>
<dbReference type="PANTHER" id="PTHR47808">
    <property type="entry name" value="INNER NUCLEAR MEMBRANE PROTEIN HEH2-RELATED"/>
    <property type="match status" value="1"/>
</dbReference>
<feature type="region of interest" description="Disordered" evidence="7">
    <location>
        <begin position="62"/>
        <end position="317"/>
    </location>
</feature>
<keyword evidence="4" id="KW-1133">Transmembrane helix</keyword>
<keyword evidence="11" id="KW-1185">Reference proteome</keyword>
<dbReference type="OrthoDB" id="5376590at2759"/>
<evidence type="ECO:0000259" key="9">
    <source>
        <dbReference type="Pfam" id="PF12949"/>
    </source>
</evidence>
<dbReference type="Gene3D" id="1.10.10.1180">
    <property type="entry name" value="MAN1, winged-helix domain"/>
    <property type="match status" value="1"/>
</dbReference>
<feature type="compositionally biased region" description="Basic and acidic residues" evidence="7">
    <location>
        <begin position="275"/>
        <end position="285"/>
    </location>
</feature>
<evidence type="ECO:0000256" key="3">
    <source>
        <dbReference type="ARBA" id="ARBA00022692"/>
    </source>
</evidence>
<dbReference type="GO" id="GO:0003682">
    <property type="term" value="F:chromatin binding"/>
    <property type="evidence" value="ECO:0007669"/>
    <property type="project" value="InterPro"/>
</dbReference>
<dbReference type="Pfam" id="PF09402">
    <property type="entry name" value="MSC"/>
    <property type="match status" value="1"/>
</dbReference>